<gene>
    <name evidence="10" type="ORF">KUTeg_006300</name>
</gene>
<dbReference type="SMART" id="SM00408">
    <property type="entry name" value="IGc2"/>
    <property type="match status" value="4"/>
</dbReference>
<keyword evidence="6" id="KW-0393">Immunoglobulin domain</keyword>
<keyword evidence="5" id="KW-0325">Glycoprotein</keyword>
<dbReference type="InterPro" id="IPR003599">
    <property type="entry name" value="Ig_sub"/>
</dbReference>
<dbReference type="PANTHER" id="PTHR11640">
    <property type="entry name" value="NEPHRIN"/>
    <property type="match status" value="1"/>
</dbReference>
<evidence type="ECO:0000313" key="11">
    <source>
        <dbReference type="Proteomes" id="UP001217089"/>
    </source>
</evidence>
<dbReference type="PROSITE" id="PS50835">
    <property type="entry name" value="IG_LIKE"/>
    <property type="match status" value="4"/>
</dbReference>
<dbReference type="SMART" id="SM00060">
    <property type="entry name" value="FN3"/>
    <property type="match status" value="1"/>
</dbReference>
<evidence type="ECO:0000256" key="7">
    <source>
        <dbReference type="SAM" id="MobiDB-lite"/>
    </source>
</evidence>
<feature type="compositionally biased region" description="Polar residues" evidence="7">
    <location>
        <begin position="753"/>
        <end position="765"/>
    </location>
</feature>
<feature type="compositionally biased region" description="Basic and acidic residues" evidence="7">
    <location>
        <begin position="800"/>
        <end position="819"/>
    </location>
</feature>
<dbReference type="InterPro" id="IPR036179">
    <property type="entry name" value="Ig-like_dom_sf"/>
</dbReference>
<comment type="subcellular location">
    <subcellularLocation>
        <location evidence="1">Membrane</location>
        <topology evidence="1">Single-pass type I membrane protein</topology>
    </subcellularLocation>
</comment>
<dbReference type="SMART" id="SM00409">
    <property type="entry name" value="IG"/>
    <property type="match status" value="4"/>
</dbReference>
<dbReference type="InterPro" id="IPR051275">
    <property type="entry name" value="Cell_adhesion_signaling"/>
</dbReference>
<keyword evidence="3" id="KW-0472">Membrane</keyword>
<evidence type="ECO:0000259" key="8">
    <source>
        <dbReference type="PROSITE" id="PS50835"/>
    </source>
</evidence>
<proteinExistence type="predicted"/>
<dbReference type="Pfam" id="PF13927">
    <property type="entry name" value="Ig_3"/>
    <property type="match status" value="2"/>
</dbReference>
<evidence type="ECO:0000256" key="2">
    <source>
        <dbReference type="ARBA" id="ARBA00022737"/>
    </source>
</evidence>
<dbReference type="EMBL" id="JARBDR010000328">
    <property type="protein sequence ID" value="KAJ8316286.1"/>
    <property type="molecule type" value="Genomic_DNA"/>
</dbReference>
<dbReference type="PROSITE" id="PS50853">
    <property type="entry name" value="FN3"/>
    <property type="match status" value="1"/>
</dbReference>
<feature type="region of interest" description="Disordered" evidence="7">
    <location>
        <begin position="751"/>
        <end position="831"/>
    </location>
</feature>
<dbReference type="InterPro" id="IPR007110">
    <property type="entry name" value="Ig-like_dom"/>
</dbReference>
<feature type="domain" description="Ig-like" evidence="8">
    <location>
        <begin position="100"/>
        <end position="206"/>
    </location>
</feature>
<dbReference type="Pfam" id="PF00041">
    <property type="entry name" value="fn3"/>
    <property type="match status" value="1"/>
</dbReference>
<evidence type="ECO:0000256" key="5">
    <source>
        <dbReference type="ARBA" id="ARBA00023180"/>
    </source>
</evidence>
<reference evidence="10 11" key="1">
    <citation type="submission" date="2022-12" db="EMBL/GenBank/DDBJ databases">
        <title>Chromosome-level genome of Tegillarca granosa.</title>
        <authorList>
            <person name="Kim J."/>
        </authorList>
    </citation>
    <scope>NUCLEOTIDE SEQUENCE [LARGE SCALE GENOMIC DNA]</scope>
    <source>
        <strain evidence="10">Teg-2019</strain>
        <tissue evidence="10">Adductor muscle</tissue>
    </source>
</reference>
<evidence type="ECO:0000313" key="10">
    <source>
        <dbReference type="EMBL" id="KAJ8316286.1"/>
    </source>
</evidence>
<dbReference type="PANTHER" id="PTHR11640:SF31">
    <property type="entry name" value="IRREGULAR CHIASM C-ROUGHEST PROTEIN-RELATED"/>
    <property type="match status" value="1"/>
</dbReference>
<dbReference type="Pfam" id="PF07679">
    <property type="entry name" value="I-set"/>
    <property type="match status" value="2"/>
</dbReference>
<evidence type="ECO:0000256" key="4">
    <source>
        <dbReference type="ARBA" id="ARBA00023157"/>
    </source>
</evidence>
<dbReference type="CDD" id="cd00063">
    <property type="entry name" value="FN3"/>
    <property type="match status" value="1"/>
</dbReference>
<feature type="domain" description="Ig-like" evidence="8">
    <location>
        <begin position="438"/>
        <end position="534"/>
    </location>
</feature>
<evidence type="ECO:0000256" key="3">
    <source>
        <dbReference type="ARBA" id="ARBA00023136"/>
    </source>
</evidence>
<dbReference type="InterPro" id="IPR003961">
    <property type="entry name" value="FN3_dom"/>
</dbReference>
<keyword evidence="2" id="KW-0677">Repeat</keyword>
<feature type="domain" description="Fibronectin type-III" evidence="9">
    <location>
        <begin position="539"/>
        <end position="633"/>
    </location>
</feature>
<dbReference type="InterPro" id="IPR013783">
    <property type="entry name" value="Ig-like_fold"/>
</dbReference>
<dbReference type="CDD" id="cd00096">
    <property type="entry name" value="Ig"/>
    <property type="match status" value="1"/>
</dbReference>
<dbReference type="InterPro" id="IPR003598">
    <property type="entry name" value="Ig_sub2"/>
</dbReference>
<evidence type="ECO:0000256" key="6">
    <source>
        <dbReference type="ARBA" id="ARBA00023319"/>
    </source>
</evidence>
<feature type="domain" description="Ig-like" evidence="8">
    <location>
        <begin position="313"/>
        <end position="424"/>
    </location>
</feature>
<dbReference type="InterPro" id="IPR036116">
    <property type="entry name" value="FN3_sf"/>
</dbReference>
<name>A0ABQ9FJD5_TEGGR</name>
<keyword evidence="4" id="KW-1015">Disulfide bond</keyword>
<feature type="domain" description="Ig-like" evidence="8">
    <location>
        <begin position="214"/>
        <end position="302"/>
    </location>
</feature>
<dbReference type="SUPFAM" id="SSF48726">
    <property type="entry name" value="Immunoglobulin"/>
    <property type="match status" value="4"/>
</dbReference>
<evidence type="ECO:0000256" key="1">
    <source>
        <dbReference type="ARBA" id="ARBA00004479"/>
    </source>
</evidence>
<accession>A0ABQ9FJD5</accession>
<dbReference type="InterPro" id="IPR013098">
    <property type="entry name" value="Ig_I-set"/>
</dbReference>
<dbReference type="Gene3D" id="2.60.40.10">
    <property type="entry name" value="Immunoglobulins"/>
    <property type="match status" value="5"/>
</dbReference>
<keyword evidence="11" id="KW-1185">Reference proteome</keyword>
<dbReference type="Proteomes" id="UP001217089">
    <property type="component" value="Unassembled WGS sequence"/>
</dbReference>
<comment type="caution">
    <text evidence="10">The sequence shown here is derived from an EMBL/GenBank/DDBJ whole genome shotgun (WGS) entry which is preliminary data.</text>
</comment>
<evidence type="ECO:0000259" key="9">
    <source>
        <dbReference type="PROSITE" id="PS50853"/>
    </source>
</evidence>
<organism evidence="10 11">
    <name type="scientific">Tegillarca granosa</name>
    <name type="common">Malaysian cockle</name>
    <name type="synonym">Anadara granosa</name>
    <dbReference type="NCBI Taxonomy" id="220873"/>
    <lineage>
        <taxon>Eukaryota</taxon>
        <taxon>Metazoa</taxon>
        <taxon>Spiralia</taxon>
        <taxon>Lophotrochozoa</taxon>
        <taxon>Mollusca</taxon>
        <taxon>Bivalvia</taxon>
        <taxon>Autobranchia</taxon>
        <taxon>Pteriomorphia</taxon>
        <taxon>Arcoida</taxon>
        <taxon>Arcoidea</taxon>
        <taxon>Arcidae</taxon>
        <taxon>Tegillarca</taxon>
    </lineage>
</organism>
<protein>
    <submittedName>
        <fullName evidence="10">Uncharacterized protein</fullName>
    </submittedName>
</protein>
<dbReference type="SUPFAM" id="SSF49265">
    <property type="entry name" value="Fibronectin type III"/>
    <property type="match status" value="1"/>
</dbReference>
<sequence length="842" mass="94682">MPWRYFYFYFNDKKYIEFISDKSKVLFYVHLELRRYTHTYTADSRFTTPFRISVVTSGQCNCPTYTQLVDKSTSILDKIIKVFVVCGFNIKFWIFDGLTPFVQNYLDRFYERIVTGLEWLQRPSNISIQRGGDARFNCSVKDRGNNLVTWTKDGQTLFVNDNKFTSDGQYSITGEFNLVISNVDINNEALYTCSVQNLGAVRASLTVLIPPGSPSLSINDTRSSFVEGDVIVLICHTEGGNPAPTIKWSKNNELLPSTASINTLIPRGRSSSQLTITLDRSDHQAQYTCVVFNTLNQDRPLTITKGLQVQYSPNKPVIAVPQTYSVNESATAVVYCNVTANPEADEVKWERPEITMAAGNVLRINNIQRFPLPTYEWKKLDANRILSTTTSTLTIASASLSDNGNYSCTPKNTMGSGGTSMILVEVYEKPVLIDKPIPPTTTSREKVATSFGKTTELLCTAEAYPIPTFQWYKTTVPITAGGRYFIENTQIISVTKATSILRITNVRADDLGEYNCRAENINGRTTKTIMLVVTSRPEAPNNISMISKTWESVYLRWISGFDGGEKQSFYIHFISIPFNAHGAWNVSVIPPQELKFNVTRLMPYTTYEFRVYAENILGAGDKSEPITIRTNALEFPTISYVPKYKVEDRSLHLSVNVNDSYCVRIKVSKDGGRNWKTVVIENADCFDVKSQMLTIPEDGVDKLNISLCLLERQDVCGSHMSAQIGKATNHSRPYRGTIVVICRRRKLAKDYGNPSQANHRPQNVNGIPAANAKRGFDNQDMRGNPYYDSKTEEISFNGTPRKDPQQYIDLSHDDHKGDLGPESGYSTAETSKPKKVIYEVVV</sequence>